<proteinExistence type="predicted"/>
<dbReference type="Gene3D" id="1.10.10.10">
    <property type="entry name" value="Winged helix-like DNA-binding domain superfamily/Winged helix DNA-binding domain"/>
    <property type="match status" value="1"/>
</dbReference>
<evidence type="ECO:0000313" key="5">
    <source>
        <dbReference type="EMBL" id="CRZ34903.1"/>
    </source>
</evidence>
<dbReference type="InterPro" id="IPR050313">
    <property type="entry name" value="Carb_Metab_HTH_regulators"/>
</dbReference>
<evidence type="ECO:0000256" key="1">
    <source>
        <dbReference type="ARBA" id="ARBA00023015"/>
    </source>
</evidence>
<organism evidence="5 6">
    <name type="scientific">Herbinix hemicellulosilytica</name>
    <dbReference type="NCBI Taxonomy" id="1564487"/>
    <lineage>
        <taxon>Bacteria</taxon>
        <taxon>Bacillati</taxon>
        <taxon>Bacillota</taxon>
        <taxon>Clostridia</taxon>
        <taxon>Lachnospirales</taxon>
        <taxon>Lachnospiraceae</taxon>
        <taxon>Herbinix</taxon>
    </lineage>
</organism>
<protein>
    <recommendedName>
        <fullName evidence="4">HTH deoR-type domain-containing protein</fullName>
    </recommendedName>
</protein>
<sequence length="252" mass="27900">MRTKRIGNIEKYIYINKTVTLDQLCEEFKVSKNTIRRDIDELASKGLVKKIYGGVTIPDTQSMKPFEERSISNLGLKQYIAKKAASLVNDGEIIFIDSGTTTFPMVEFIQKKNITILTNNIEVIIKCIPHNNINVISLSGILDRKALSFTGSTAVDVLQQYNISKAFLAATGISSKNGATNSSPAETAIKKTAIERSVKKYLLVDHTKFEVSSLVTYAQFDKLDAIITDQYPDKELEHAILSAGCEIILADS</sequence>
<keyword evidence="1" id="KW-0805">Transcription regulation</keyword>
<dbReference type="InterPro" id="IPR014036">
    <property type="entry name" value="DeoR-like_C"/>
</dbReference>
<dbReference type="PANTHER" id="PTHR30363">
    <property type="entry name" value="HTH-TYPE TRANSCRIPTIONAL REGULATOR SRLR-RELATED"/>
    <property type="match status" value="1"/>
</dbReference>
<dbReference type="SUPFAM" id="SSF46785">
    <property type="entry name" value="Winged helix' DNA-binding domain"/>
    <property type="match status" value="1"/>
</dbReference>
<evidence type="ECO:0000313" key="6">
    <source>
        <dbReference type="Proteomes" id="UP000236497"/>
    </source>
</evidence>
<dbReference type="GO" id="GO:0003700">
    <property type="term" value="F:DNA-binding transcription factor activity"/>
    <property type="evidence" value="ECO:0007669"/>
    <property type="project" value="InterPro"/>
</dbReference>
<gene>
    <name evidence="5" type="ORF">HHT355_1703</name>
</gene>
<dbReference type="Pfam" id="PF08220">
    <property type="entry name" value="HTH_DeoR"/>
    <property type="match status" value="1"/>
</dbReference>
<keyword evidence="3" id="KW-0804">Transcription</keyword>
<name>A0A0H5SX31_HERHM</name>
<accession>A0A0H5SX31</accession>
<keyword evidence="2" id="KW-0238">DNA-binding</keyword>
<dbReference type="OrthoDB" id="9797223at2"/>
<dbReference type="SMART" id="SM00420">
    <property type="entry name" value="HTH_DEOR"/>
    <property type="match status" value="1"/>
</dbReference>
<dbReference type="InterPro" id="IPR036388">
    <property type="entry name" value="WH-like_DNA-bd_sf"/>
</dbReference>
<dbReference type="InterPro" id="IPR037171">
    <property type="entry name" value="NagB/RpiA_transferase-like"/>
</dbReference>
<dbReference type="SUPFAM" id="SSF100950">
    <property type="entry name" value="NagB/RpiA/CoA transferase-like"/>
    <property type="match status" value="1"/>
</dbReference>
<dbReference type="InterPro" id="IPR018356">
    <property type="entry name" value="Tscrpt_reg_HTH_DeoR_CS"/>
</dbReference>
<evidence type="ECO:0000256" key="2">
    <source>
        <dbReference type="ARBA" id="ARBA00023125"/>
    </source>
</evidence>
<dbReference type="GO" id="GO:0003677">
    <property type="term" value="F:DNA binding"/>
    <property type="evidence" value="ECO:0007669"/>
    <property type="project" value="UniProtKB-KW"/>
</dbReference>
<dbReference type="PROSITE" id="PS51000">
    <property type="entry name" value="HTH_DEOR_2"/>
    <property type="match status" value="1"/>
</dbReference>
<dbReference type="PRINTS" id="PR00037">
    <property type="entry name" value="HTHLACR"/>
</dbReference>
<dbReference type="PROSITE" id="PS00894">
    <property type="entry name" value="HTH_DEOR_1"/>
    <property type="match status" value="1"/>
</dbReference>
<feature type="domain" description="HTH deoR-type" evidence="4">
    <location>
        <begin position="2"/>
        <end position="57"/>
    </location>
</feature>
<dbReference type="Pfam" id="PF00455">
    <property type="entry name" value="DeoRC"/>
    <property type="match status" value="1"/>
</dbReference>
<dbReference type="SMART" id="SM01134">
    <property type="entry name" value="DeoRC"/>
    <property type="match status" value="1"/>
</dbReference>
<evidence type="ECO:0000256" key="3">
    <source>
        <dbReference type="ARBA" id="ARBA00023163"/>
    </source>
</evidence>
<dbReference type="PANTHER" id="PTHR30363:SF60">
    <property type="entry name" value="HTH-TYPE TRANSCRIPTIONAL REGULATOR IOLR"/>
    <property type="match status" value="1"/>
</dbReference>
<dbReference type="Proteomes" id="UP000236497">
    <property type="component" value="Unassembled WGS sequence"/>
</dbReference>
<dbReference type="EMBL" id="CVTD020000017">
    <property type="protein sequence ID" value="CRZ34903.1"/>
    <property type="molecule type" value="Genomic_DNA"/>
</dbReference>
<dbReference type="InterPro" id="IPR036390">
    <property type="entry name" value="WH_DNA-bd_sf"/>
</dbReference>
<dbReference type="InterPro" id="IPR001034">
    <property type="entry name" value="DeoR_HTH"/>
</dbReference>
<dbReference type="Gene3D" id="3.40.50.1360">
    <property type="match status" value="1"/>
</dbReference>
<reference evidence="5 6" key="1">
    <citation type="submission" date="2015-06" db="EMBL/GenBank/DDBJ databases">
        <authorList>
            <person name="Wibberg Daniel"/>
        </authorList>
    </citation>
    <scope>NUCLEOTIDE SEQUENCE [LARGE SCALE GENOMIC DNA]</scope>
    <source>
        <strain evidence="5 6">T3/55T</strain>
    </source>
</reference>
<evidence type="ECO:0000259" key="4">
    <source>
        <dbReference type="PROSITE" id="PS51000"/>
    </source>
</evidence>
<dbReference type="AlphaFoldDB" id="A0A0H5SX31"/>
<keyword evidence="6" id="KW-1185">Reference proteome</keyword>